<reference evidence="18 19" key="2">
    <citation type="submission" date="2016-05" db="EMBL/GenBank/DDBJ databases">
        <title>Lineage-specific infection strategies underlie the spectrum of fungal disease in amphibians.</title>
        <authorList>
            <person name="Cuomo C.A."/>
            <person name="Farrer R.A."/>
            <person name="James T."/>
            <person name="Longcore J."/>
            <person name="Birren B."/>
        </authorList>
    </citation>
    <scope>NUCLEOTIDE SEQUENCE [LARGE SCALE GENOMIC DNA]</scope>
    <source>
        <strain evidence="18 19">JEL423</strain>
    </source>
</reference>
<evidence type="ECO:0000256" key="6">
    <source>
        <dbReference type="ARBA" id="ARBA00022741"/>
    </source>
</evidence>
<comment type="subcellular location">
    <subcellularLocation>
        <location evidence="1">Endoplasmic reticulum membrane</location>
        <topology evidence="1">Multi-pass membrane protein</topology>
    </subcellularLocation>
</comment>
<evidence type="ECO:0000256" key="1">
    <source>
        <dbReference type="ARBA" id="ARBA00004477"/>
    </source>
</evidence>
<evidence type="ECO:0000256" key="5">
    <source>
        <dbReference type="ARBA" id="ARBA00022729"/>
    </source>
</evidence>
<keyword evidence="5 15" id="KW-0732">Signal</keyword>
<keyword evidence="8" id="KW-0067">ATP-binding</keyword>
<dbReference type="VEuPathDB" id="FungiDB:BDEG_27309"/>
<keyword evidence="7" id="KW-0256">Endoplasmic reticulum</keyword>
<dbReference type="GO" id="GO:0016887">
    <property type="term" value="F:ATP hydrolysis activity"/>
    <property type="evidence" value="ECO:0007669"/>
    <property type="project" value="InterPro"/>
</dbReference>
<feature type="disulfide bond" evidence="12">
    <location>
        <begin position="133"/>
        <end position="142"/>
    </location>
</feature>
<dbReference type="PROSITE" id="PS50893">
    <property type="entry name" value="ABC_TRANSPORTER_2"/>
    <property type="match status" value="1"/>
</dbReference>
<evidence type="ECO:0008006" key="20">
    <source>
        <dbReference type="Google" id="ProtNLM"/>
    </source>
</evidence>
<feature type="region of interest" description="Disordered" evidence="13">
    <location>
        <begin position="445"/>
        <end position="472"/>
    </location>
</feature>
<dbReference type="InterPro" id="IPR003439">
    <property type="entry name" value="ABC_transporter-like_ATP-bd"/>
</dbReference>
<evidence type="ECO:0000313" key="18">
    <source>
        <dbReference type="EMBL" id="OAJ44011.1"/>
    </source>
</evidence>
<feature type="compositionally biased region" description="Polar residues" evidence="13">
    <location>
        <begin position="866"/>
        <end position="886"/>
    </location>
</feature>
<protein>
    <recommendedName>
        <fullName evidence="20">ABC transporter domain-containing protein</fullName>
    </recommendedName>
</protein>
<feature type="compositionally biased region" description="Polar residues" evidence="13">
    <location>
        <begin position="791"/>
        <end position="801"/>
    </location>
</feature>
<keyword evidence="6" id="KW-0547">Nucleotide-binding</keyword>
<evidence type="ECO:0000256" key="15">
    <source>
        <dbReference type="SAM" id="SignalP"/>
    </source>
</evidence>
<feature type="compositionally biased region" description="Polar residues" evidence="13">
    <location>
        <begin position="445"/>
        <end position="471"/>
    </location>
</feature>
<dbReference type="SMART" id="SM00382">
    <property type="entry name" value="AAA"/>
    <property type="match status" value="1"/>
</dbReference>
<evidence type="ECO:0000256" key="7">
    <source>
        <dbReference type="ARBA" id="ARBA00022824"/>
    </source>
</evidence>
<evidence type="ECO:0000256" key="9">
    <source>
        <dbReference type="ARBA" id="ARBA00022989"/>
    </source>
</evidence>
<accession>A0A177WWY6</accession>
<dbReference type="Pfam" id="PF19055">
    <property type="entry name" value="ABC2_membrane_7"/>
    <property type="match status" value="1"/>
</dbReference>
<feature type="transmembrane region" description="Helical" evidence="14">
    <location>
        <begin position="1032"/>
        <end position="1049"/>
    </location>
</feature>
<dbReference type="GO" id="GO:0005789">
    <property type="term" value="C:endoplasmic reticulum membrane"/>
    <property type="evidence" value="ECO:0007669"/>
    <property type="project" value="UniProtKB-SubCell"/>
</dbReference>
<dbReference type="PROSITE" id="PS50026">
    <property type="entry name" value="EGF_3"/>
    <property type="match status" value="1"/>
</dbReference>
<dbReference type="InterPro" id="IPR013525">
    <property type="entry name" value="ABC2_TM"/>
</dbReference>
<feature type="transmembrane region" description="Helical" evidence="14">
    <location>
        <begin position="1061"/>
        <end position="1082"/>
    </location>
</feature>
<evidence type="ECO:0000259" key="17">
    <source>
        <dbReference type="PROSITE" id="PS50893"/>
    </source>
</evidence>
<gene>
    <name evidence="18" type="ORF">BDEG_27309</name>
</gene>
<keyword evidence="12" id="KW-0245">EGF-like domain</keyword>
<evidence type="ECO:0000313" key="19">
    <source>
        <dbReference type="Proteomes" id="UP000077115"/>
    </source>
</evidence>
<dbReference type="PANTHER" id="PTHR48041">
    <property type="entry name" value="ABC TRANSPORTER G FAMILY MEMBER 28"/>
    <property type="match status" value="1"/>
</dbReference>
<dbReference type="AlphaFoldDB" id="A0A177WWY6"/>
<dbReference type="InterPro" id="IPR017871">
    <property type="entry name" value="ABC_transporter-like_CS"/>
</dbReference>
<keyword evidence="10 14" id="KW-0472">Membrane</keyword>
<proteinExistence type="inferred from homology"/>
<dbReference type="InterPro" id="IPR003593">
    <property type="entry name" value="AAA+_ATPase"/>
</dbReference>
<comment type="similarity">
    <text evidence="2">Belongs to the ABC transporter superfamily. ABCG family. Eye pigment precursor importer (TC 3.A.1.204) subfamily.</text>
</comment>
<dbReference type="GO" id="GO:0005524">
    <property type="term" value="F:ATP binding"/>
    <property type="evidence" value="ECO:0007669"/>
    <property type="project" value="UniProtKB-KW"/>
</dbReference>
<keyword evidence="9 14" id="KW-1133">Transmembrane helix</keyword>
<reference evidence="18 19" key="1">
    <citation type="submission" date="2006-10" db="EMBL/GenBank/DDBJ databases">
        <title>The Genome Sequence of Batrachochytrium dendrobatidis JEL423.</title>
        <authorList>
            <consortium name="The Broad Institute Genome Sequencing Platform"/>
            <person name="Birren B."/>
            <person name="Lander E."/>
            <person name="Galagan J."/>
            <person name="Cuomo C."/>
            <person name="Devon K."/>
            <person name="Jaffe D."/>
            <person name="Butler J."/>
            <person name="Alvarez P."/>
            <person name="Gnerre S."/>
            <person name="Grabherr M."/>
            <person name="Kleber M."/>
            <person name="Mauceli E."/>
            <person name="Brockman W."/>
            <person name="Young S."/>
            <person name="LaButti K."/>
            <person name="Sykes S."/>
            <person name="DeCaprio D."/>
            <person name="Crawford M."/>
            <person name="Koehrsen M."/>
            <person name="Engels R."/>
            <person name="Montgomery P."/>
            <person name="Pearson M."/>
            <person name="Howarth C."/>
            <person name="Larson L."/>
            <person name="White J."/>
            <person name="O'Leary S."/>
            <person name="Kodira C."/>
            <person name="Zeng Q."/>
            <person name="Yandava C."/>
            <person name="Alvarado L."/>
            <person name="Longcore J."/>
            <person name="James T."/>
        </authorList>
    </citation>
    <scope>NUCLEOTIDE SEQUENCE [LARGE SCALE GENOMIC DNA]</scope>
    <source>
        <strain evidence="18 19">JEL423</strain>
    </source>
</reference>
<organism evidence="18 19">
    <name type="scientific">Batrachochytrium dendrobatidis (strain JEL423)</name>
    <dbReference type="NCBI Taxonomy" id="403673"/>
    <lineage>
        <taxon>Eukaryota</taxon>
        <taxon>Fungi</taxon>
        <taxon>Fungi incertae sedis</taxon>
        <taxon>Chytridiomycota</taxon>
        <taxon>Chytridiomycota incertae sedis</taxon>
        <taxon>Chytridiomycetes</taxon>
        <taxon>Rhizophydiales</taxon>
        <taxon>Rhizophydiales incertae sedis</taxon>
        <taxon>Batrachochytrium</taxon>
    </lineage>
</organism>
<feature type="signal peptide" evidence="15">
    <location>
        <begin position="1"/>
        <end position="23"/>
    </location>
</feature>
<dbReference type="Pfam" id="PF00005">
    <property type="entry name" value="ABC_tran"/>
    <property type="match status" value="1"/>
</dbReference>
<feature type="region of interest" description="Disordered" evidence="13">
    <location>
        <begin position="866"/>
        <end position="896"/>
    </location>
</feature>
<keyword evidence="12" id="KW-1015">Disulfide bond</keyword>
<dbReference type="PROSITE" id="PS00022">
    <property type="entry name" value="EGF_1"/>
    <property type="match status" value="1"/>
</dbReference>
<dbReference type="PANTHER" id="PTHR48041:SF2">
    <property type="entry name" value="ATP-DEPENDENT PERMEASE-RELATED"/>
    <property type="match status" value="1"/>
</dbReference>
<dbReference type="InterPro" id="IPR050352">
    <property type="entry name" value="ABCG_transporters"/>
</dbReference>
<dbReference type="InterPro" id="IPR043926">
    <property type="entry name" value="ABCG_dom"/>
</dbReference>
<evidence type="ECO:0000256" key="13">
    <source>
        <dbReference type="SAM" id="MobiDB-lite"/>
    </source>
</evidence>
<feature type="chain" id="PRO_5008078062" description="ABC transporter domain-containing protein" evidence="15">
    <location>
        <begin position="24"/>
        <end position="1108"/>
    </location>
</feature>
<evidence type="ECO:0000256" key="10">
    <source>
        <dbReference type="ARBA" id="ARBA00023136"/>
    </source>
</evidence>
<evidence type="ECO:0000259" key="16">
    <source>
        <dbReference type="PROSITE" id="PS50026"/>
    </source>
</evidence>
<dbReference type="EMBL" id="DS022311">
    <property type="protein sequence ID" value="OAJ44011.1"/>
    <property type="molecule type" value="Genomic_DNA"/>
</dbReference>
<evidence type="ECO:0000256" key="3">
    <source>
        <dbReference type="ARBA" id="ARBA00022448"/>
    </source>
</evidence>
<dbReference type="FunFam" id="3.40.50.300:FF:000702">
    <property type="entry name" value="ABC transporter (Adp1)"/>
    <property type="match status" value="1"/>
</dbReference>
<dbReference type="InterPro" id="IPR000742">
    <property type="entry name" value="EGF"/>
</dbReference>
<evidence type="ECO:0000256" key="8">
    <source>
        <dbReference type="ARBA" id="ARBA00022840"/>
    </source>
</evidence>
<dbReference type="PROSITE" id="PS00211">
    <property type="entry name" value="ABC_TRANSPORTER_1"/>
    <property type="match status" value="1"/>
</dbReference>
<feature type="domain" description="ABC transporter" evidence="17">
    <location>
        <begin position="497"/>
        <end position="745"/>
    </location>
</feature>
<keyword evidence="4 14" id="KW-0812">Transmembrane</keyword>
<feature type="region of interest" description="Disordered" evidence="13">
    <location>
        <begin position="765"/>
        <end position="809"/>
    </location>
</feature>
<dbReference type="Proteomes" id="UP000077115">
    <property type="component" value="Unassembled WGS sequence"/>
</dbReference>
<dbReference type="GO" id="GO:0140359">
    <property type="term" value="F:ABC-type transporter activity"/>
    <property type="evidence" value="ECO:0007669"/>
    <property type="project" value="InterPro"/>
</dbReference>
<name>A0A177WWY6_BATDL</name>
<sequence>MLITGISWRAALVVHIANSAVFASEVLHEPIHSSVFNNQPSQHQPNSYLGQQLSTSAHNVFSLNRNAADQCPPCFDCHLAIYPCINFGNCSDISGRCDCPIGFGLNNCSQPLCGGLATPTRHARLPDQAKCDCLPGWTGVHCNVCETDRACDSLVPGGQNGTCYNSMHPVKNNHVLCDVTNKAIVDTLKGKKPQLTLNCDKESSVCEFQFWAAEVESFYCKMQECSFTQEHTPTLNITTFECPHMQCKCFPERLLCESNGLDFTEWFNDAQEGPNGPGTFTCEESITDTNVHRTCRFSEPHMNEVISQFFGDPYIKLECPKAGECMHYTQIPGYTRPEFNSNFSPMLIALMSVSGFGLVVVVVGSLVWLQRKADASHAGYLHIVSDDPQSEAPCEEMMSDHVPCTIQFRNLSYAIDTNRLVPVCTAFDLNEVQGRSAQPLLQRYQQLQTARTSTGSPNSSPHPQETRTNQPDLVITDWSDETDTDPLHLSPSNSADFFSNSLNSSINTGSRQCKQKMVVLEEVQGVVRPGQVMAIMGGSGAGKTTLLDILARKNKSGMVSGEILINGRFMDNDDYKSIIGYVDQEDTLMDTLTVYESILYSALLRLPESMTYDAKIKRVEETMLELDILAIANRRIGSAGKRGLSGGEKRRVSIACELVTSPSILFLDEPTSGLDTYNAYNVIESLVSLARDYQRTVIFTIHQPRSNIYALFDQLVLLAKGRVVYSGSAQEAVIDHFVHLGFECPLGYNIADYLVDLTMHVGGKNEQEDSDTATEVSRPPDSPTSPDHSEQMYTSVQTSPAHSHGRHRSTIRALQETLLFSRKSRSDAGSPCLLSSELGSALEATGASKDTDGTAGILRLSELRSGTSSYPYSQSRSTPAATNRASALSARRDQHRITHNPDAPVIRPLIGEQLILLIQGYKTSTVGACIQRDIMEAIAQAYPDGIPHDLHRNGTFNHSVSLTMLPDISNWTALSIQRWFKSVFVNRNQRSNVSMRSTQQRQRASWWIQFKILSGRSFKNLYRNPDLLRTHYIISVVIALICGFLFWKIDNTLAGFQNRLGVMFFICAVFGFGCLSSMQIFAAERLIFVRERANRYYSPITYFIPKVC</sequence>
<dbReference type="CDD" id="cd03213">
    <property type="entry name" value="ABCG_EPDR"/>
    <property type="match status" value="1"/>
</dbReference>
<evidence type="ECO:0000256" key="14">
    <source>
        <dbReference type="SAM" id="Phobius"/>
    </source>
</evidence>
<dbReference type="Gene3D" id="3.40.50.300">
    <property type="entry name" value="P-loop containing nucleotide triphosphate hydrolases"/>
    <property type="match status" value="1"/>
</dbReference>
<keyword evidence="11" id="KW-0325">Glycoprotein</keyword>
<dbReference type="InterPro" id="IPR027417">
    <property type="entry name" value="P-loop_NTPase"/>
</dbReference>
<dbReference type="SUPFAM" id="SSF52540">
    <property type="entry name" value="P-loop containing nucleoside triphosphate hydrolases"/>
    <property type="match status" value="1"/>
</dbReference>
<dbReference type="Pfam" id="PF01061">
    <property type="entry name" value="ABC2_membrane"/>
    <property type="match status" value="1"/>
</dbReference>
<keyword evidence="3" id="KW-0813">Transport</keyword>
<comment type="caution">
    <text evidence="12">Lacks conserved residue(s) required for the propagation of feature annotation.</text>
</comment>
<dbReference type="Gene3D" id="2.10.25.10">
    <property type="entry name" value="Laminin"/>
    <property type="match status" value="1"/>
</dbReference>
<feature type="domain" description="EGF-like" evidence="16">
    <location>
        <begin position="104"/>
        <end position="143"/>
    </location>
</feature>
<evidence type="ECO:0000256" key="11">
    <source>
        <dbReference type="ARBA" id="ARBA00023180"/>
    </source>
</evidence>
<evidence type="ECO:0000256" key="4">
    <source>
        <dbReference type="ARBA" id="ARBA00022692"/>
    </source>
</evidence>
<evidence type="ECO:0000256" key="2">
    <source>
        <dbReference type="ARBA" id="ARBA00005814"/>
    </source>
</evidence>
<evidence type="ECO:0000256" key="12">
    <source>
        <dbReference type="PROSITE-ProRule" id="PRU00076"/>
    </source>
</evidence>